<evidence type="ECO:0000313" key="3">
    <source>
        <dbReference type="EMBL" id="QGQ97681.1"/>
    </source>
</evidence>
<dbReference type="InterPro" id="IPR050769">
    <property type="entry name" value="NAT_camello-type"/>
</dbReference>
<dbReference type="Proteomes" id="UP000426246">
    <property type="component" value="Chromosome"/>
</dbReference>
<dbReference type="RefSeq" id="WP_155702782.1">
    <property type="nucleotide sequence ID" value="NZ_CP034235.1"/>
</dbReference>
<dbReference type="AlphaFoldDB" id="A0A6B8RMV1"/>
<dbReference type="OrthoDB" id="9799681at2"/>
<dbReference type="Pfam" id="PF00583">
    <property type="entry name" value="Acetyltransf_1"/>
    <property type="match status" value="1"/>
</dbReference>
<evidence type="ECO:0000259" key="2">
    <source>
        <dbReference type="PROSITE" id="PS51186"/>
    </source>
</evidence>
<dbReference type="KEGG" id="ppsc:EHS13_23705"/>
<sequence>MYRIYEESYKQGIIELILYVQNDEFDLNISIEEQSDILDIQSHYLLNGGNFWVALDGNGKVIGSIGLQKKTNEIFILKKFFVYREYRGMGISIGQGLFNILLEYAKQLRIRTIILDTPSIAKRSHYFYEKNGFLKITKQELPIQYEYPDRNSLLYRLDVKA</sequence>
<name>A0A6B8RMV1_9BACL</name>
<dbReference type="PANTHER" id="PTHR13947">
    <property type="entry name" value="GNAT FAMILY N-ACETYLTRANSFERASE"/>
    <property type="match status" value="1"/>
</dbReference>
<dbReference type="GO" id="GO:0008080">
    <property type="term" value="F:N-acetyltransferase activity"/>
    <property type="evidence" value="ECO:0007669"/>
    <property type="project" value="InterPro"/>
</dbReference>
<organism evidence="3 4">
    <name type="scientific">Paenibacillus psychroresistens</name>
    <dbReference type="NCBI Taxonomy" id="1778678"/>
    <lineage>
        <taxon>Bacteria</taxon>
        <taxon>Bacillati</taxon>
        <taxon>Bacillota</taxon>
        <taxon>Bacilli</taxon>
        <taxon>Bacillales</taxon>
        <taxon>Paenibacillaceae</taxon>
        <taxon>Paenibacillus</taxon>
    </lineage>
</organism>
<evidence type="ECO:0000313" key="4">
    <source>
        <dbReference type="Proteomes" id="UP000426246"/>
    </source>
</evidence>
<feature type="domain" description="N-acetyltransferase" evidence="2">
    <location>
        <begin position="1"/>
        <end position="160"/>
    </location>
</feature>
<keyword evidence="4" id="KW-1185">Reference proteome</keyword>
<evidence type="ECO:0000256" key="1">
    <source>
        <dbReference type="ARBA" id="ARBA00022679"/>
    </source>
</evidence>
<gene>
    <name evidence="3" type="ORF">EHS13_23705</name>
</gene>
<accession>A0A6B8RMV1</accession>
<dbReference type="PANTHER" id="PTHR13947:SF37">
    <property type="entry name" value="LD18367P"/>
    <property type="match status" value="1"/>
</dbReference>
<dbReference type="CDD" id="cd04301">
    <property type="entry name" value="NAT_SF"/>
    <property type="match status" value="1"/>
</dbReference>
<dbReference type="PROSITE" id="PS51186">
    <property type="entry name" value="GNAT"/>
    <property type="match status" value="1"/>
</dbReference>
<proteinExistence type="predicted"/>
<reference evidence="4" key="1">
    <citation type="submission" date="2018-11" db="EMBL/GenBank/DDBJ databases">
        <title>Complete genome sequence of Paenibacillus sp. ML311-T8.</title>
        <authorList>
            <person name="Nam Y.-D."/>
            <person name="Kang J."/>
            <person name="Chung W.-H."/>
            <person name="Park Y.S."/>
        </authorList>
    </citation>
    <scope>NUCLEOTIDE SEQUENCE [LARGE SCALE GENOMIC DNA]</scope>
    <source>
        <strain evidence="4">ML311-T8</strain>
    </source>
</reference>
<dbReference type="EMBL" id="CP034235">
    <property type="protein sequence ID" value="QGQ97681.1"/>
    <property type="molecule type" value="Genomic_DNA"/>
</dbReference>
<dbReference type="Gene3D" id="3.40.630.30">
    <property type="match status" value="1"/>
</dbReference>
<dbReference type="InterPro" id="IPR016181">
    <property type="entry name" value="Acyl_CoA_acyltransferase"/>
</dbReference>
<protein>
    <submittedName>
        <fullName evidence="3">N-acetyltransferase</fullName>
    </submittedName>
</protein>
<dbReference type="InterPro" id="IPR000182">
    <property type="entry name" value="GNAT_dom"/>
</dbReference>
<dbReference type="SUPFAM" id="SSF55729">
    <property type="entry name" value="Acyl-CoA N-acyltransferases (Nat)"/>
    <property type="match status" value="1"/>
</dbReference>
<keyword evidence="1 3" id="KW-0808">Transferase</keyword>